<reference evidence="3" key="1">
    <citation type="journal article" date="2005" name="Nature">
        <title>The map-based sequence of the rice genome.</title>
        <authorList>
            <consortium name="International rice genome sequencing project (IRGSP)"/>
            <person name="Matsumoto T."/>
            <person name="Wu J."/>
            <person name="Kanamori H."/>
            <person name="Katayose Y."/>
            <person name="Fujisawa M."/>
            <person name="Namiki N."/>
            <person name="Mizuno H."/>
            <person name="Yamamoto K."/>
            <person name="Antonio B.A."/>
            <person name="Baba T."/>
            <person name="Sakata K."/>
            <person name="Nagamura Y."/>
            <person name="Aoki H."/>
            <person name="Arikawa K."/>
            <person name="Arita K."/>
            <person name="Bito T."/>
            <person name="Chiden Y."/>
            <person name="Fujitsuka N."/>
            <person name="Fukunaka R."/>
            <person name="Hamada M."/>
            <person name="Harada C."/>
            <person name="Hayashi A."/>
            <person name="Hijishita S."/>
            <person name="Honda M."/>
            <person name="Hosokawa S."/>
            <person name="Ichikawa Y."/>
            <person name="Idonuma A."/>
            <person name="Iijima M."/>
            <person name="Ikeda M."/>
            <person name="Ikeno M."/>
            <person name="Ito K."/>
            <person name="Ito S."/>
            <person name="Ito T."/>
            <person name="Ito Y."/>
            <person name="Ito Y."/>
            <person name="Iwabuchi A."/>
            <person name="Kamiya K."/>
            <person name="Karasawa W."/>
            <person name="Kurita K."/>
            <person name="Katagiri S."/>
            <person name="Kikuta A."/>
            <person name="Kobayashi H."/>
            <person name="Kobayashi N."/>
            <person name="Machita K."/>
            <person name="Maehara T."/>
            <person name="Masukawa M."/>
            <person name="Mizubayashi T."/>
            <person name="Mukai Y."/>
            <person name="Nagasaki H."/>
            <person name="Nagata Y."/>
            <person name="Naito S."/>
            <person name="Nakashima M."/>
            <person name="Nakama Y."/>
            <person name="Nakamichi Y."/>
            <person name="Nakamura M."/>
            <person name="Meguro A."/>
            <person name="Negishi M."/>
            <person name="Ohta I."/>
            <person name="Ohta T."/>
            <person name="Okamoto M."/>
            <person name="Ono N."/>
            <person name="Saji S."/>
            <person name="Sakaguchi M."/>
            <person name="Sakai K."/>
            <person name="Shibata M."/>
            <person name="Shimokawa T."/>
            <person name="Song J."/>
            <person name="Takazaki Y."/>
            <person name="Terasawa K."/>
            <person name="Tsugane M."/>
            <person name="Tsuji K."/>
            <person name="Ueda S."/>
            <person name="Waki K."/>
            <person name="Yamagata H."/>
            <person name="Yamamoto M."/>
            <person name="Yamamoto S."/>
            <person name="Yamane H."/>
            <person name="Yoshiki S."/>
            <person name="Yoshihara R."/>
            <person name="Yukawa K."/>
            <person name="Zhong H."/>
            <person name="Yano M."/>
            <person name="Yuan Q."/>
            <person name="Ouyang S."/>
            <person name="Liu J."/>
            <person name="Jones K.M."/>
            <person name="Gansberger K."/>
            <person name="Moffat K."/>
            <person name="Hill J."/>
            <person name="Bera J."/>
            <person name="Fadrosh D."/>
            <person name="Jin S."/>
            <person name="Johri S."/>
            <person name="Kim M."/>
            <person name="Overton L."/>
            <person name="Reardon M."/>
            <person name="Tsitrin T."/>
            <person name="Vuong H."/>
            <person name="Weaver B."/>
            <person name="Ciecko A."/>
            <person name="Tallon L."/>
            <person name="Jackson J."/>
            <person name="Pai G."/>
            <person name="Aken S.V."/>
            <person name="Utterback T."/>
            <person name="Reidmuller S."/>
            <person name="Feldblyum T."/>
            <person name="Hsiao J."/>
            <person name="Zismann V."/>
            <person name="Iobst S."/>
            <person name="de Vazeille A.R."/>
            <person name="Buell C.R."/>
            <person name="Ying K."/>
            <person name="Li Y."/>
            <person name="Lu T."/>
            <person name="Huang Y."/>
            <person name="Zhao Q."/>
            <person name="Feng Q."/>
            <person name="Zhang L."/>
            <person name="Zhu J."/>
            <person name="Weng Q."/>
            <person name="Mu J."/>
            <person name="Lu Y."/>
            <person name="Fan D."/>
            <person name="Liu Y."/>
            <person name="Guan J."/>
            <person name="Zhang Y."/>
            <person name="Yu S."/>
            <person name="Liu X."/>
            <person name="Zhang Y."/>
            <person name="Hong G."/>
            <person name="Han B."/>
            <person name="Choisne N."/>
            <person name="Demange N."/>
            <person name="Orjeda G."/>
            <person name="Samain S."/>
            <person name="Cattolico L."/>
            <person name="Pelletier E."/>
            <person name="Couloux A."/>
            <person name="Segurens B."/>
            <person name="Wincker P."/>
            <person name="D'Hont A."/>
            <person name="Scarpelli C."/>
            <person name="Weissenbach J."/>
            <person name="Salanoubat M."/>
            <person name="Quetier F."/>
            <person name="Yu Y."/>
            <person name="Kim H.R."/>
            <person name="Rambo T."/>
            <person name="Currie J."/>
            <person name="Collura K."/>
            <person name="Luo M."/>
            <person name="Yang T."/>
            <person name="Ammiraju J.S.S."/>
            <person name="Engler F."/>
            <person name="Soderlund C."/>
            <person name="Wing R.A."/>
            <person name="Palmer L.E."/>
            <person name="de la Bastide M."/>
            <person name="Spiegel L."/>
            <person name="Nascimento L."/>
            <person name="Zutavern T."/>
            <person name="O'Shaughnessy A."/>
            <person name="Dike S."/>
            <person name="Dedhia N."/>
            <person name="Preston R."/>
            <person name="Balija V."/>
            <person name="McCombie W.R."/>
            <person name="Chow T."/>
            <person name="Chen H."/>
            <person name="Chung M."/>
            <person name="Chen C."/>
            <person name="Shaw J."/>
            <person name="Wu H."/>
            <person name="Hsiao K."/>
            <person name="Chao Y."/>
            <person name="Chu M."/>
            <person name="Cheng C."/>
            <person name="Hour A."/>
            <person name="Lee P."/>
            <person name="Lin S."/>
            <person name="Lin Y."/>
            <person name="Liou J."/>
            <person name="Liu S."/>
            <person name="Hsing Y."/>
            <person name="Raghuvanshi S."/>
            <person name="Mohanty A."/>
            <person name="Bharti A.K."/>
            <person name="Gaur A."/>
            <person name="Gupta V."/>
            <person name="Kumar D."/>
            <person name="Ravi V."/>
            <person name="Vij S."/>
            <person name="Kapur A."/>
            <person name="Khurana P."/>
            <person name="Khurana P."/>
            <person name="Khurana J.P."/>
            <person name="Tyagi A.K."/>
            <person name="Gaikwad K."/>
            <person name="Singh A."/>
            <person name="Dalal V."/>
            <person name="Srivastava S."/>
            <person name="Dixit A."/>
            <person name="Pal A.K."/>
            <person name="Ghazi I.A."/>
            <person name="Yadav M."/>
            <person name="Pandit A."/>
            <person name="Bhargava A."/>
            <person name="Sureshbabu K."/>
            <person name="Batra K."/>
            <person name="Sharma T.R."/>
            <person name="Mohapatra T."/>
            <person name="Singh N.K."/>
            <person name="Messing J."/>
            <person name="Nelson A.B."/>
            <person name="Fuks G."/>
            <person name="Kavchok S."/>
            <person name="Keizer G."/>
            <person name="Linton E."/>
            <person name="Llaca V."/>
            <person name="Song R."/>
            <person name="Tanyolac B."/>
            <person name="Young S."/>
            <person name="Ho-Il K."/>
            <person name="Hahn J.H."/>
            <person name="Sangsakoo G."/>
            <person name="Vanavichit A."/>
            <person name="de Mattos Luiz.A.T."/>
            <person name="Zimmer P.D."/>
            <person name="Malone G."/>
            <person name="Dellagostin O."/>
            <person name="de Oliveira A.C."/>
            <person name="Bevan M."/>
            <person name="Bancroft I."/>
            <person name="Minx P."/>
            <person name="Cordum H."/>
            <person name="Wilson R."/>
            <person name="Cheng Z."/>
            <person name="Jin W."/>
            <person name="Jiang J."/>
            <person name="Leong S.A."/>
            <person name="Iwama H."/>
            <person name="Gojobori T."/>
            <person name="Itoh T."/>
            <person name="Niimura Y."/>
            <person name="Fujii Y."/>
            <person name="Habara T."/>
            <person name="Sakai H."/>
            <person name="Sato Y."/>
            <person name="Wilson G."/>
            <person name="Kumar K."/>
            <person name="McCouch S."/>
            <person name="Juretic N."/>
            <person name="Hoen D."/>
            <person name="Wright S."/>
            <person name="Bruskiewich R."/>
            <person name="Bureau T."/>
            <person name="Miyao A."/>
            <person name="Hirochika H."/>
            <person name="Nishikawa T."/>
            <person name="Kadowaki K."/>
            <person name="Sugiura M."/>
            <person name="Burr B."/>
            <person name="Sasaki T."/>
        </authorList>
    </citation>
    <scope>NUCLEOTIDE SEQUENCE [LARGE SCALE GENOMIC DNA]</scope>
    <source>
        <strain evidence="3">cv. Nipponbare</strain>
    </source>
</reference>
<feature type="compositionally biased region" description="Gly residues" evidence="1">
    <location>
        <begin position="41"/>
        <end position="53"/>
    </location>
</feature>
<dbReference type="Proteomes" id="UP000000763">
    <property type="component" value="Chromosome 9"/>
</dbReference>
<organism evidence="2 3">
    <name type="scientific">Oryza sativa subsp. japonica</name>
    <name type="common">Rice</name>
    <dbReference type="NCBI Taxonomy" id="39947"/>
    <lineage>
        <taxon>Eukaryota</taxon>
        <taxon>Viridiplantae</taxon>
        <taxon>Streptophyta</taxon>
        <taxon>Embryophyta</taxon>
        <taxon>Tracheophyta</taxon>
        <taxon>Spermatophyta</taxon>
        <taxon>Magnoliopsida</taxon>
        <taxon>Liliopsida</taxon>
        <taxon>Poales</taxon>
        <taxon>Poaceae</taxon>
        <taxon>BOP clade</taxon>
        <taxon>Oryzoideae</taxon>
        <taxon>Oryzeae</taxon>
        <taxon>Oryzinae</taxon>
        <taxon>Oryza</taxon>
        <taxon>Oryza sativa</taxon>
    </lineage>
</organism>
<feature type="region of interest" description="Disordered" evidence="1">
    <location>
        <begin position="1"/>
        <end position="53"/>
    </location>
</feature>
<name>Q6ERB6_ORYSJ</name>
<evidence type="ECO:0000256" key="1">
    <source>
        <dbReference type="SAM" id="MobiDB-lite"/>
    </source>
</evidence>
<gene>
    <name evidence="2" type="primary">P0448B11.23</name>
</gene>
<feature type="compositionally biased region" description="Basic residues" evidence="1">
    <location>
        <begin position="14"/>
        <end position="26"/>
    </location>
</feature>
<protein>
    <submittedName>
        <fullName evidence="2">Uncharacterized protein</fullName>
    </submittedName>
</protein>
<dbReference type="EMBL" id="AP005585">
    <property type="protein sequence ID" value="BAD28804.1"/>
    <property type="molecule type" value="Genomic_DNA"/>
</dbReference>
<dbReference type="AlphaFoldDB" id="Q6ERB6"/>
<proteinExistence type="predicted"/>
<accession>Q6ERB6</accession>
<sequence length="345" mass="36786">MHGQWTSCAPRASQARHRSETKRKAGSGRVEGRRLGVGERLIGGGGAADGGGGELVGGGAVEAERRCGGVAESEGGLGRGRRLYMGARAVRRHGLPLSVGLGRARAYRWCEPWSCRPLGRAVPGRPIVPTSVRAVPGQPTVPSHRPKDGPDCYQAVPCLGRAKIPCRGPGHRASGLMANYTHFPGKTITNKINGMLKPFLKIKSYTQTSAARGPILVGTVPTFIFLWDKQPEFHQGLAGVTQLSRTEAQRRWPQLNGCSRWWRDGDDYGLRVRQAVAGLGLLGVLGGRRRGPSSFLRRRATATACASSERRRWPAPTVGDGLGGAVPRPDPATAVVLRLDPAAGV</sequence>
<evidence type="ECO:0000313" key="3">
    <source>
        <dbReference type="Proteomes" id="UP000000763"/>
    </source>
</evidence>
<reference evidence="3" key="2">
    <citation type="journal article" date="2008" name="Nucleic Acids Res.">
        <title>The rice annotation project database (RAP-DB): 2008 update.</title>
        <authorList>
            <consortium name="The rice annotation project (RAP)"/>
        </authorList>
    </citation>
    <scope>GENOME REANNOTATION</scope>
    <source>
        <strain evidence="3">cv. Nipponbare</strain>
    </source>
</reference>
<evidence type="ECO:0000313" key="2">
    <source>
        <dbReference type="EMBL" id="BAD28804.1"/>
    </source>
</evidence>